<keyword evidence="7 8" id="KW-0670">Pyruvate</keyword>
<dbReference type="InterPro" id="IPR017597">
    <property type="entry name" value="Pyrv_DH_E1_asu_subgrp-y"/>
</dbReference>
<accession>A0ABW5IXD6</accession>
<keyword evidence="5 8" id="KW-0560">Oxidoreductase</keyword>
<dbReference type="PANTHER" id="PTHR11516:SF60">
    <property type="entry name" value="PYRUVATE DEHYDROGENASE E1 COMPONENT SUBUNIT ALPHA"/>
    <property type="match status" value="1"/>
</dbReference>
<evidence type="ECO:0000256" key="4">
    <source>
        <dbReference type="ARBA" id="ARBA00014159"/>
    </source>
</evidence>
<gene>
    <name evidence="8 10" type="primary">pdhA</name>
    <name evidence="10" type="ORF">ACFSTG_10575</name>
</gene>
<dbReference type="NCBIfam" id="TIGR03182">
    <property type="entry name" value="PDH_E1_alph_y"/>
    <property type="match status" value="1"/>
</dbReference>
<feature type="domain" description="Dehydrogenase E1 component" evidence="9">
    <location>
        <begin position="14"/>
        <end position="305"/>
    </location>
</feature>
<dbReference type="SUPFAM" id="SSF52518">
    <property type="entry name" value="Thiamin diphosphate-binding fold (THDP-binding)"/>
    <property type="match status" value="1"/>
</dbReference>
<organism evidence="10 11">
    <name type="scientific">Salinimicrobium flavum</name>
    <dbReference type="NCBI Taxonomy" id="1737065"/>
    <lineage>
        <taxon>Bacteria</taxon>
        <taxon>Pseudomonadati</taxon>
        <taxon>Bacteroidota</taxon>
        <taxon>Flavobacteriia</taxon>
        <taxon>Flavobacteriales</taxon>
        <taxon>Flavobacteriaceae</taxon>
        <taxon>Salinimicrobium</taxon>
    </lineage>
</organism>
<evidence type="ECO:0000256" key="1">
    <source>
        <dbReference type="ARBA" id="ARBA00001964"/>
    </source>
</evidence>
<evidence type="ECO:0000256" key="3">
    <source>
        <dbReference type="ARBA" id="ARBA00012281"/>
    </source>
</evidence>
<dbReference type="InterPro" id="IPR001017">
    <property type="entry name" value="DH_E1"/>
</dbReference>
<evidence type="ECO:0000256" key="7">
    <source>
        <dbReference type="ARBA" id="ARBA00023317"/>
    </source>
</evidence>
<comment type="cofactor">
    <cofactor evidence="1 8">
        <name>thiamine diphosphate</name>
        <dbReference type="ChEBI" id="CHEBI:58937"/>
    </cofactor>
</comment>
<keyword evidence="6 8" id="KW-0786">Thiamine pyrophosphate</keyword>
<sequence length="325" mass="36678">MEKQNSPHPEDLLYQMLLMRKFEEKSAELYTKEKIRGFLHLYVGEEAVATGVIQALSPDDNVLATYREHAHALARGLDTGSIMAEMYGKQEGCSRGRGGSMHIFDKEKNFFGGSAIVGGHLPLATGMALASKRLKKDNITVCFFGEGAAAEGVFHETMNLAALWKVPILFVCENNLYAMGTALRYSHSVREIEKKGPAYGIESVAVDGMDLQKVMEAANKAVQQVRSSGEPYLLVCNTYRFRAHSMFDAELYRDKTEVEEWKQRDPIPKFREYLLKENLINEAQLREMEEKVKAEIENAVDFAEAGTWEPKEELTRFVYTEKPAS</sequence>
<dbReference type="EC" id="1.2.4.1" evidence="3 8"/>
<evidence type="ECO:0000256" key="5">
    <source>
        <dbReference type="ARBA" id="ARBA00023002"/>
    </source>
</evidence>
<dbReference type="PANTHER" id="PTHR11516">
    <property type="entry name" value="PYRUVATE DEHYDROGENASE E1 COMPONENT, ALPHA SUBUNIT BACTERIAL AND ORGANELLAR"/>
    <property type="match status" value="1"/>
</dbReference>
<dbReference type="EMBL" id="JBHULT010000009">
    <property type="protein sequence ID" value="MFD2518339.1"/>
    <property type="molecule type" value="Genomic_DNA"/>
</dbReference>
<dbReference type="InterPro" id="IPR050642">
    <property type="entry name" value="PDH_E1_Alpha_Subunit"/>
</dbReference>
<protein>
    <recommendedName>
        <fullName evidence="4 8">Pyruvate dehydrogenase E1 component subunit alpha</fullName>
        <ecNumber evidence="3 8">1.2.4.1</ecNumber>
    </recommendedName>
</protein>
<comment type="caution">
    <text evidence="10">The sequence shown here is derived from an EMBL/GenBank/DDBJ whole genome shotgun (WGS) entry which is preliminary data.</text>
</comment>
<dbReference type="InterPro" id="IPR029061">
    <property type="entry name" value="THDP-binding"/>
</dbReference>
<reference evidence="11" key="1">
    <citation type="journal article" date="2019" name="Int. J. Syst. Evol. Microbiol.">
        <title>The Global Catalogue of Microorganisms (GCM) 10K type strain sequencing project: providing services to taxonomists for standard genome sequencing and annotation.</title>
        <authorList>
            <consortium name="The Broad Institute Genomics Platform"/>
            <consortium name="The Broad Institute Genome Sequencing Center for Infectious Disease"/>
            <person name="Wu L."/>
            <person name="Ma J."/>
        </authorList>
    </citation>
    <scope>NUCLEOTIDE SEQUENCE [LARGE SCALE GENOMIC DNA]</scope>
    <source>
        <strain evidence="11">KCTC 42585</strain>
    </source>
</reference>
<evidence type="ECO:0000313" key="10">
    <source>
        <dbReference type="EMBL" id="MFD2518339.1"/>
    </source>
</evidence>
<dbReference type="CDD" id="cd02000">
    <property type="entry name" value="TPP_E1_PDC_ADC_BCADC"/>
    <property type="match status" value="1"/>
</dbReference>
<dbReference type="Pfam" id="PF00676">
    <property type="entry name" value="E1_dh"/>
    <property type="match status" value="1"/>
</dbReference>
<dbReference type="GO" id="GO:0004739">
    <property type="term" value="F:pyruvate dehydrogenase (acetyl-transferring) activity"/>
    <property type="evidence" value="ECO:0007669"/>
    <property type="project" value="UniProtKB-EC"/>
</dbReference>
<evidence type="ECO:0000313" key="11">
    <source>
        <dbReference type="Proteomes" id="UP001597468"/>
    </source>
</evidence>
<dbReference type="Proteomes" id="UP001597468">
    <property type="component" value="Unassembled WGS sequence"/>
</dbReference>
<name>A0ABW5IXD6_9FLAO</name>
<dbReference type="RefSeq" id="WP_380752269.1">
    <property type="nucleotide sequence ID" value="NZ_JBHULT010000009.1"/>
</dbReference>
<evidence type="ECO:0000256" key="8">
    <source>
        <dbReference type="RuleBase" id="RU361139"/>
    </source>
</evidence>
<evidence type="ECO:0000256" key="2">
    <source>
        <dbReference type="ARBA" id="ARBA00011870"/>
    </source>
</evidence>
<comment type="function">
    <text evidence="8">The pyruvate dehydrogenase complex catalyzes the overall conversion of pyruvate to acetyl-CoA and CO(2).</text>
</comment>
<proteinExistence type="predicted"/>
<evidence type="ECO:0000256" key="6">
    <source>
        <dbReference type="ARBA" id="ARBA00023052"/>
    </source>
</evidence>
<evidence type="ECO:0000259" key="9">
    <source>
        <dbReference type="Pfam" id="PF00676"/>
    </source>
</evidence>
<keyword evidence="11" id="KW-1185">Reference proteome</keyword>
<comment type="catalytic activity">
    <reaction evidence="8">
        <text>N(6)-[(R)-lipoyl]-L-lysyl-[protein] + pyruvate + H(+) = N(6)-[(R)-S(8)-acetyldihydrolipoyl]-L-lysyl-[protein] + CO2</text>
        <dbReference type="Rhea" id="RHEA:19189"/>
        <dbReference type="Rhea" id="RHEA-COMP:10474"/>
        <dbReference type="Rhea" id="RHEA-COMP:10478"/>
        <dbReference type="ChEBI" id="CHEBI:15361"/>
        <dbReference type="ChEBI" id="CHEBI:15378"/>
        <dbReference type="ChEBI" id="CHEBI:16526"/>
        <dbReference type="ChEBI" id="CHEBI:83099"/>
        <dbReference type="ChEBI" id="CHEBI:83111"/>
        <dbReference type="EC" id="1.2.4.1"/>
    </reaction>
</comment>
<dbReference type="Gene3D" id="3.40.50.970">
    <property type="match status" value="1"/>
</dbReference>
<comment type="subunit">
    <text evidence="2 8">Heterodimer of an alpha and a beta chain.</text>
</comment>